<comment type="caution">
    <text evidence="1">The sequence shown here is derived from an EMBL/GenBank/DDBJ whole genome shotgun (WGS) entry which is preliminary data.</text>
</comment>
<organism evidence="1 2">
    <name type="scientific">Moraxella catarrhalis</name>
    <name type="common">Branhamella catarrhalis</name>
    <dbReference type="NCBI Taxonomy" id="480"/>
    <lineage>
        <taxon>Bacteria</taxon>
        <taxon>Pseudomonadati</taxon>
        <taxon>Pseudomonadota</taxon>
        <taxon>Gammaproteobacteria</taxon>
        <taxon>Moraxellales</taxon>
        <taxon>Moraxellaceae</taxon>
        <taxon>Moraxella</taxon>
    </lineage>
</organism>
<name>A0AB36DL25_MORCA</name>
<dbReference type="Proteomes" id="UP000078295">
    <property type="component" value="Unassembled WGS sequence"/>
</dbReference>
<proteinExistence type="predicted"/>
<evidence type="ECO:0008006" key="3">
    <source>
        <dbReference type="Google" id="ProtNLM"/>
    </source>
</evidence>
<dbReference type="AlphaFoldDB" id="A0AB36DL25"/>
<gene>
    <name evidence="1" type="ORF">AO370_1925</name>
</gene>
<evidence type="ECO:0000313" key="2">
    <source>
        <dbReference type="Proteomes" id="UP000078295"/>
    </source>
</evidence>
<accession>A0AB36DL25</accession>
<protein>
    <recommendedName>
        <fullName evidence="3">Immunity 49 family protein</fullName>
    </recommendedName>
</protein>
<sequence length="286" mass="34217">MKDITQSEIYQKALAHAIQHASFHQDIASLIEYITENKGDVEFCTMRLRSYAHANAIVSWFRDKDLVVFKEWCYISAKLERMVFQFNPYEWFPAYKFFSPLLSDNEEIISWFRQHRISYDSTPGAKKDRDNPKQPDFHGYQLILVLNQEWDKLRERCELILGMELKKDRKYLIDHRFYLALANGDKDEMQAVLTELTSPKIAKVRNHEFAFTFTEHFIATHAVIYAKLAWRNGYQLEIDTPWIPQEWLPIEPLAEYPEPWDFMKKFDIWIPFDDEDADWSPQKTEK</sequence>
<dbReference type="Pfam" id="PF15575">
    <property type="entry name" value="Imm49"/>
    <property type="match status" value="1"/>
</dbReference>
<dbReference type="RefSeq" id="WP_064605030.1">
    <property type="nucleotide sequence ID" value="NZ_JAABLA010000019.1"/>
</dbReference>
<dbReference type="InterPro" id="IPR029074">
    <property type="entry name" value="Imm49"/>
</dbReference>
<evidence type="ECO:0000313" key="1">
    <source>
        <dbReference type="EMBL" id="OAV22727.1"/>
    </source>
</evidence>
<reference evidence="1 2" key="1">
    <citation type="journal article" date="2016" name="Genome Biol. Evol.">
        <title>Comparative Genomic Analyses of the Moraxella catarrhalis Serosensitive and Seroresistant Lineages Demonstrate Their Independent Evolution.</title>
        <authorList>
            <person name="Earl J.P."/>
            <person name="de Vries S.P."/>
            <person name="Ahmed A."/>
            <person name="Powell E."/>
            <person name="Schultz M.P."/>
            <person name="Hermans P.W."/>
            <person name="Hill D.J."/>
            <person name="Zhou Z."/>
            <person name="Constantinidou C.I."/>
            <person name="Hu F.Z."/>
            <person name="Bootsma H.J."/>
            <person name="Ehrlich G.D."/>
        </authorList>
    </citation>
    <scope>NUCLEOTIDE SEQUENCE [LARGE SCALE GENOMIC DNA]</scope>
    <source>
        <strain evidence="1 2">F23</strain>
    </source>
</reference>
<dbReference type="EMBL" id="LXHQ01000050">
    <property type="protein sequence ID" value="OAV22727.1"/>
    <property type="molecule type" value="Genomic_DNA"/>
</dbReference>